<sequence>MLDHLASANPVTLCVPIACEEGLGYSTCGNSEGGDILVHASLSQSSVPLRSNGMRGRYGANQRKTQMRHSK</sequence>
<name>A0A5K3EX13_MESCO</name>
<protein>
    <submittedName>
        <fullName evidence="2">Uncharacterized protein</fullName>
    </submittedName>
</protein>
<evidence type="ECO:0000313" key="2">
    <source>
        <dbReference type="WBParaSite" id="MCU_003801-RA"/>
    </source>
</evidence>
<dbReference type="WBParaSite" id="MCU_003801-RA">
    <property type="protein sequence ID" value="MCU_003801-RA"/>
    <property type="gene ID" value="MCU_003801"/>
</dbReference>
<feature type="region of interest" description="Disordered" evidence="1">
    <location>
        <begin position="47"/>
        <end position="71"/>
    </location>
</feature>
<dbReference type="AlphaFoldDB" id="A0A5K3EX13"/>
<evidence type="ECO:0000256" key="1">
    <source>
        <dbReference type="SAM" id="MobiDB-lite"/>
    </source>
</evidence>
<proteinExistence type="predicted"/>
<organism evidence="2">
    <name type="scientific">Mesocestoides corti</name>
    <name type="common">Flatworm</name>
    <dbReference type="NCBI Taxonomy" id="53468"/>
    <lineage>
        <taxon>Eukaryota</taxon>
        <taxon>Metazoa</taxon>
        <taxon>Spiralia</taxon>
        <taxon>Lophotrochozoa</taxon>
        <taxon>Platyhelminthes</taxon>
        <taxon>Cestoda</taxon>
        <taxon>Eucestoda</taxon>
        <taxon>Cyclophyllidea</taxon>
        <taxon>Mesocestoididae</taxon>
        <taxon>Mesocestoides</taxon>
    </lineage>
</organism>
<accession>A0A5K3EX13</accession>
<reference evidence="2" key="1">
    <citation type="submission" date="2019-11" db="UniProtKB">
        <authorList>
            <consortium name="WormBaseParasite"/>
        </authorList>
    </citation>
    <scope>IDENTIFICATION</scope>
</reference>